<dbReference type="AlphaFoldDB" id="A0A9W4H3N5"/>
<name>A0A9W4H3N5_9ACTN</name>
<feature type="compositionally biased region" description="Low complexity" evidence="1">
    <location>
        <begin position="31"/>
        <end position="42"/>
    </location>
</feature>
<gene>
    <name evidence="2" type="ORF">SBRY_40787</name>
</gene>
<dbReference type="Proteomes" id="UP001153328">
    <property type="component" value="Unassembled WGS sequence"/>
</dbReference>
<evidence type="ECO:0000313" key="2">
    <source>
        <dbReference type="EMBL" id="CAG7647902.1"/>
    </source>
</evidence>
<feature type="region of interest" description="Disordered" evidence="1">
    <location>
        <begin position="1"/>
        <end position="81"/>
    </location>
</feature>
<organism evidence="2 3">
    <name type="scientific">Actinacidiphila bryophytorum</name>
    <dbReference type="NCBI Taxonomy" id="1436133"/>
    <lineage>
        <taxon>Bacteria</taxon>
        <taxon>Bacillati</taxon>
        <taxon>Actinomycetota</taxon>
        <taxon>Actinomycetes</taxon>
        <taxon>Kitasatosporales</taxon>
        <taxon>Streptomycetaceae</taxon>
        <taxon>Actinacidiphila</taxon>
    </lineage>
</organism>
<dbReference type="EMBL" id="CAJVAX010000018">
    <property type="protein sequence ID" value="CAG7647902.1"/>
    <property type="molecule type" value="Genomic_DNA"/>
</dbReference>
<comment type="caution">
    <text evidence="2">The sequence shown here is derived from an EMBL/GenBank/DDBJ whole genome shotgun (WGS) entry which is preliminary data.</text>
</comment>
<proteinExistence type="predicted"/>
<keyword evidence="3" id="KW-1185">Reference proteome</keyword>
<evidence type="ECO:0000256" key="1">
    <source>
        <dbReference type="SAM" id="MobiDB-lite"/>
    </source>
</evidence>
<evidence type="ECO:0000313" key="3">
    <source>
        <dbReference type="Proteomes" id="UP001153328"/>
    </source>
</evidence>
<sequence length="81" mass="8665">MRPDDPSAALRGVGAGRRGHRDPVLHRTPHPAGLTAGPARAGPRPPDSPRFRHAFPVSHNRRSDDPCGHPRPRPRAAPPAA</sequence>
<reference evidence="2" key="1">
    <citation type="submission" date="2021-06" db="EMBL/GenBank/DDBJ databases">
        <authorList>
            <person name="Arsene-Ploetze F."/>
        </authorList>
    </citation>
    <scope>NUCLEOTIDE SEQUENCE</scope>
    <source>
        <strain evidence="2">SBRY1</strain>
    </source>
</reference>
<accession>A0A9W4H3N5</accession>
<protein>
    <submittedName>
        <fullName evidence="2">Uncharacterized protein</fullName>
    </submittedName>
</protein>